<feature type="signal peptide" evidence="1">
    <location>
        <begin position="1"/>
        <end position="26"/>
    </location>
</feature>
<gene>
    <name evidence="2" type="ORF">GGR39_002277</name>
</gene>
<comment type="caution">
    <text evidence="2">The sequence shown here is derived from an EMBL/GenBank/DDBJ whole genome shotgun (WGS) entry which is preliminary data.</text>
</comment>
<organism evidence="2 3">
    <name type="scientific">Novosphingobium fluoreni</name>
    <dbReference type="NCBI Taxonomy" id="1391222"/>
    <lineage>
        <taxon>Bacteria</taxon>
        <taxon>Pseudomonadati</taxon>
        <taxon>Pseudomonadota</taxon>
        <taxon>Alphaproteobacteria</taxon>
        <taxon>Sphingomonadales</taxon>
        <taxon>Sphingomonadaceae</taxon>
        <taxon>Novosphingobium</taxon>
    </lineage>
</organism>
<sequence>MFKAVVASLTLASAAVTGLAAAPVMAQDRYDYTEHYEGRDGSYYRSERREEYDGDRDGYRDRDYYRQGYRDQRDYRDGDYAYRERPVQYRRDVYRDDRYRRNYGRCTSGTTGTIIGGVVGGLLGREIGRGGYYNRPSGTGLILGAGAGALAGRAVERNGCR</sequence>
<dbReference type="EMBL" id="JACIDY010000005">
    <property type="protein sequence ID" value="MBB3940620.1"/>
    <property type="molecule type" value="Genomic_DNA"/>
</dbReference>
<dbReference type="Proteomes" id="UP000561459">
    <property type="component" value="Unassembled WGS sequence"/>
</dbReference>
<reference evidence="2 3" key="1">
    <citation type="submission" date="2020-08" db="EMBL/GenBank/DDBJ databases">
        <title>Genomic Encyclopedia of Type Strains, Phase IV (KMG-IV): sequencing the most valuable type-strain genomes for metagenomic binning, comparative biology and taxonomic classification.</title>
        <authorList>
            <person name="Goeker M."/>
        </authorList>
    </citation>
    <scope>NUCLEOTIDE SEQUENCE [LARGE SCALE GENOMIC DNA]</scope>
    <source>
        <strain evidence="2 3">DSM 27568</strain>
    </source>
</reference>
<keyword evidence="1" id="KW-0732">Signal</keyword>
<evidence type="ECO:0000256" key="1">
    <source>
        <dbReference type="SAM" id="SignalP"/>
    </source>
</evidence>
<dbReference type="AlphaFoldDB" id="A0A7W6FZ25"/>
<accession>A0A7W6FZ25</accession>
<evidence type="ECO:0000313" key="2">
    <source>
        <dbReference type="EMBL" id="MBB3940620.1"/>
    </source>
</evidence>
<evidence type="ECO:0000313" key="3">
    <source>
        <dbReference type="Proteomes" id="UP000561459"/>
    </source>
</evidence>
<proteinExistence type="predicted"/>
<name>A0A7W6FZ25_9SPHN</name>
<feature type="chain" id="PRO_5030658122" description="17 kDa surface antigen" evidence="1">
    <location>
        <begin position="27"/>
        <end position="161"/>
    </location>
</feature>
<protein>
    <recommendedName>
        <fullName evidence="4">17 kDa surface antigen</fullName>
    </recommendedName>
</protein>
<keyword evidence="3" id="KW-1185">Reference proteome</keyword>
<dbReference type="RefSeq" id="WP_183617218.1">
    <property type="nucleotide sequence ID" value="NZ_JACIDY010000005.1"/>
</dbReference>
<evidence type="ECO:0008006" key="4">
    <source>
        <dbReference type="Google" id="ProtNLM"/>
    </source>
</evidence>